<keyword evidence="4" id="KW-1185">Reference proteome</keyword>
<dbReference type="InParanoid" id="Q18376"/>
<reference evidence="3 4" key="1">
    <citation type="journal article" date="1998" name="Science">
        <title>Genome sequence of the nematode C. elegans: a platform for investigating biology.</title>
        <authorList>
            <consortium name="The C. elegans sequencing consortium"/>
            <person name="Sulson J.E."/>
            <person name="Waterston R."/>
        </authorList>
    </citation>
    <scope>NUCLEOTIDE SEQUENCE [LARGE SCALE GENOMIC DNA]</scope>
    <source>
        <strain evidence="3 4">Bristol N2</strain>
    </source>
</reference>
<organism evidence="3 4">
    <name type="scientific">Caenorhabditis elegans</name>
    <dbReference type="NCBI Taxonomy" id="6239"/>
    <lineage>
        <taxon>Eukaryota</taxon>
        <taxon>Metazoa</taxon>
        <taxon>Ecdysozoa</taxon>
        <taxon>Nematoda</taxon>
        <taxon>Chromadorea</taxon>
        <taxon>Rhabditida</taxon>
        <taxon>Rhabditina</taxon>
        <taxon>Rhabditomorpha</taxon>
        <taxon>Rhabditoidea</taxon>
        <taxon>Rhabditidae</taxon>
        <taxon>Peloderinae</taxon>
        <taxon>Caenorhabditis</taxon>
    </lineage>
</organism>
<protein>
    <submittedName>
        <fullName evidence="3">Shootin-1</fullName>
    </submittedName>
</protein>
<evidence type="ECO:0000313" key="4">
    <source>
        <dbReference type="Proteomes" id="UP000001940"/>
    </source>
</evidence>
<dbReference type="KEGG" id="cel:CELE_C33D9.8"/>
<dbReference type="UCSC" id="C33D9.8">
    <property type="organism name" value="c. elegans"/>
</dbReference>
<feature type="coiled-coil region" evidence="1">
    <location>
        <begin position="30"/>
        <end position="154"/>
    </location>
</feature>
<evidence type="ECO:0000313" key="5">
    <source>
        <dbReference type="WormBase" id="C33D9.8"/>
    </source>
</evidence>
<dbReference type="AlphaFoldDB" id="Q18376"/>
<evidence type="ECO:0000256" key="2">
    <source>
        <dbReference type="SAM" id="MobiDB-lite"/>
    </source>
</evidence>
<dbReference type="Proteomes" id="UP000001940">
    <property type="component" value="Chromosome IV"/>
</dbReference>
<proteinExistence type="predicted"/>
<dbReference type="FunCoup" id="Q18376">
    <property type="interactions" value="5"/>
</dbReference>
<name>Q18376_CAEEL</name>
<accession>Q18376</accession>
<dbReference type="HOGENOM" id="CLU_1103626_0_0_1"/>
<dbReference type="PhylomeDB" id="Q18376"/>
<dbReference type="WormBase" id="C33D9.8">
    <property type="protein sequence ID" value="CE43892"/>
    <property type="gene ID" value="WBGene00007901"/>
</dbReference>
<dbReference type="GeneID" id="183160"/>
<evidence type="ECO:0000256" key="1">
    <source>
        <dbReference type="SAM" id="Coils"/>
    </source>
</evidence>
<sequence>MEASDAHSTSSESLQKTDSTISNDQIYMLIDQNKKKYEKLKIKYSESLNQITDKNQLIRDWTRKYDEMELRNMENEKKVQQLEQCLSTHDYCQMLEKNMESLMEVVRTLRKDLDLSKLQNAKDKLEIYETQEENQKLEAEVNALRKEVLESKLSEQSELSKVNETLNMKVESLKIEEGVSVGNSDIVKPIEDSIEAKNKQIERLTNQLETIQKIIQMGSLEKSKNDIDGESTSSAKSGVSAQWDRISDNDAS</sequence>
<dbReference type="RefSeq" id="NP_501517.2">
    <property type="nucleotide sequence ID" value="NM_069116.5"/>
</dbReference>
<dbReference type="Bgee" id="WBGene00007901">
    <property type="expression patterns" value="Expressed in pharyngeal muscle cell (C elegans) and 3 other cell types or tissues"/>
</dbReference>
<feature type="compositionally biased region" description="Polar residues" evidence="2">
    <location>
        <begin position="230"/>
        <end position="240"/>
    </location>
</feature>
<dbReference type="PaxDb" id="6239-C33D9.8"/>
<dbReference type="AGR" id="WB:WBGene00007901"/>
<dbReference type="CTD" id="183160"/>
<dbReference type="EMBL" id="BX284604">
    <property type="protein sequence ID" value="CAA92286.2"/>
    <property type="molecule type" value="Genomic_DNA"/>
</dbReference>
<evidence type="ECO:0000313" key="3">
    <source>
        <dbReference type="EMBL" id="CAA92286.2"/>
    </source>
</evidence>
<feature type="region of interest" description="Disordered" evidence="2">
    <location>
        <begin position="219"/>
        <end position="252"/>
    </location>
</feature>
<keyword evidence="1" id="KW-0175">Coiled coil</keyword>
<dbReference type="SMR" id="Q18376"/>
<gene>
    <name evidence="3 5" type="ORF">C33D9.8</name>
    <name evidence="3" type="ORF">CELE_C33D9.8</name>
</gene>